<evidence type="ECO:0000256" key="3">
    <source>
        <dbReference type="ARBA" id="ARBA00023163"/>
    </source>
</evidence>
<sequence>MDFKLDDSLGFILNKTNTKLKNELFQRFKEYDVTPEQWAVLNCLWEQEGVTPKELADRIFKDKPNTNRILEKLQMKELIVRKLHPIDKRAYQIFLTDRGWALKKELIPKVMQLLETAAIGIEKHKILEMKKLLNQIYDNLT</sequence>
<dbReference type="PRINTS" id="PR00598">
    <property type="entry name" value="HTHMARR"/>
</dbReference>
<evidence type="ECO:0000256" key="1">
    <source>
        <dbReference type="ARBA" id="ARBA00023015"/>
    </source>
</evidence>
<reference evidence="5 6" key="1">
    <citation type="journal article" date="2012" name="J. Bacteriol.">
        <title>Draft Genome Sequences for Two Metal-Reducing Pelosinus fermentans Strains Isolated from a Cr(VI)-Contaminated Site and for Type Strain R7.</title>
        <authorList>
            <person name="Brown S.D."/>
            <person name="Podar M."/>
            <person name="Klingeman D.M."/>
            <person name="Johnson C.M."/>
            <person name="Yang Z.K."/>
            <person name="Utturkar S.M."/>
            <person name="Land M.L."/>
            <person name="Mosher J.J."/>
            <person name="Hurt R.A.Jr."/>
            <person name="Phelps T.J."/>
            <person name="Palumbo A.V."/>
            <person name="Arkin A.P."/>
            <person name="Hazen T.C."/>
            <person name="Elias D.A."/>
        </authorList>
    </citation>
    <scope>NUCLEOTIDE SEQUENCE [LARGE SCALE GENOMIC DNA]</scope>
    <source>
        <strain evidence="5 6">B4</strain>
    </source>
</reference>
<proteinExistence type="predicted"/>
<evidence type="ECO:0000256" key="2">
    <source>
        <dbReference type="ARBA" id="ARBA00023125"/>
    </source>
</evidence>
<dbReference type="PANTHER" id="PTHR33164">
    <property type="entry name" value="TRANSCRIPTIONAL REGULATOR, MARR FAMILY"/>
    <property type="match status" value="1"/>
</dbReference>
<dbReference type="Gene3D" id="1.10.10.10">
    <property type="entry name" value="Winged helix-like DNA-binding domain superfamily/Winged helix DNA-binding domain"/>
    <property type="match status" value="1"/>
</dbReference>
<dbReference type="Pfam" id="PF01047">
    <property type="entry name" value="MarR"/>
    <property type="match status" value="1"/>
</dbReference>
<keyword evidence="1" id="KW-0805">Transcription regulation</keyword>
<evidence type="ECO:0000313" key="6">
    <source>
        <dbReference type="Proteomes" id="UP000004324"/>
    </source>
</evidence>
<name>I8RGR7_9FIRM</name>
<dbReference type="InterPro" id="IPR000835">
    <property type="entry name" value="HTH_MarR-typ"/>
</dbReference>
<keyword evidence="6" id="KW-1185">Reference proteome</keyword>
<dbReference type="GO" id="GO:0003700">
    <property type="term" value="F:DNA-binding transcription factor activity"/>
    <property type="evidence" value="ECO:0007669"/>
    <property type="project" value="InterPro"/>
</dbReference>
<dbReference type="SUPFAM" id="SSF46785">
    <property type="entry name" value="Winged helix' DNA-binding domain"/>
    <property type="match status" value="1"/>
</dbReference>
<dbReference type="PROSITE" id="PS50995">
    <property type="entry name" value="HTH_MARR_2"/>
    <property type="match status" value="1"/>
</dbReference>
<dbReference type="InterPro" id="IPR039422">
    <property type="entry name" value="MarR/SlyA-like"/>
</dbReference>
<dbReference type="RefSeq" id="WP_007933232.1">
    <property type="nucleotide sequence ID" value="NZ_AKVJ01000022.1"/>
</dbReference>
<dbReference type="AlphaFoldDB" id="I8RGR7"/>
<dbReference type="InterPro" id="IPR036388">
    <property type="entry name" value="WH-like_DNA-bd_sf"/>
</dbReference>
<dbReference type="PANTHER" id="PTHR33164:SF64">
    <property type="entry name" value="TRANSCRIPTIONAL REGULATOR SLYA"/>
    <property type="match status" value="1"/>
</dbReference>
<accession>I8RGR7</accession>
<dbReference type="OrthoDB" id="9799663at2"/>
<keyword evidence="3" id="KW-0804">Transcription</keyword>
<gene>
    <name evidence="5" type="ORF">FB4_0353</name>
</gene>
<feature type="domain" description="HTH marR-type" evidence="4">
    <location>
        <begin position="6"/>
        <end position="138"/>
    </location>
</feature>
<dbReference type="EMBL" id="AKVJ01000022">
    <property type="protein sequence ID" value="EIW18828.1"/>
    <property type="molecule type" value="Genomic_DNA"/>
</dbReference>
<dbReference type="Proteomes" id="UP000004324">
    <property type="component" value="Unassembled WGS sequence"/>
</dbReference>
<keyword evidence="2" id="KW-0238">DNA-binding</keyword>
<dbReference type="GO" id="GO:0003677">
    <property type="term" value="F:DNA binding"/>
    <property type="evidence" value="ECO:0007669"/>
    <property type="project" value="UniProtKB-KW"/>
</dbReference>
<dbReference type="PATRIC" id="fig|1149862.3.peg.1775"/>
<dbReference type="SMART" id="SM00347">
    <property type="entry name" value="HTH_MARR"/>
    <property type="match status" value="1"/>
</dbReference>
<evidence type="ECO:0000313" key="5">
    <source>
        <dbReference type="EMBL" id="EIW18828.1"/>
    </source>
</evidence>
<evidence type="ECO:0000259" key="4">
    <source>
        <dbReference type="PROSITE" id="PS50995"/>
    </source>
</evidence>
<dbReference type="GO" id="GO:0006950">
    <property type="term" value="P:response to stress"/>
    <property type="evidence" value="ECO:0007669"/>
    <property type="project" value="TreeGrafter"/>
</dbReference>
<organism evidence="5 6">
    <name type="scientific">Pelosinus fermentans B4</name>
    <dbReference type="NCBI Taxonomy" id="1149862"/>
    <lineage>
        <taxon>Bacteria</taxon>
        <taxon>Bacillati</taxon>
        <taxon>Bacillota</taxon>
        <taxon>Negativicutes</taxon>
        <taxon>Selenomonadales</taxon>
        <taxon>Sporomusaceae</taxon>
        <taxon>Pelosinus</taxon>
    </lineage>
</organism>
<comment type="caution">
    <text evidence="5">The sequence shown here is derived from an EMBL/GenBank/DDBJ whole genome shotgun (WGS) entry which is preliminary data.</text>
</comment>
<protein>
    <submittedName>
        <fullName evidence="5">Regulatory protein MarR</fullName>
    </submittedName>
</protein>
<dbReference type="InterPro" id="IPR036390">
    <property type="entry name" value="WH_DNA-bd_sf"/>
</dbReference>